<name>A0ABU1K7Z4_9FLAO</name>
<proteinExistence type="predicted"/>
<dbReference type="EMBL" id="JAVDQA010000007">
    <property type="protein sequence ID" value="MDR6301743.1"/>
    <property type="molecule type" value="Genomic_DNA"/>
</dbReference>
<protein>
    <submittedName>
        <fullName evidence="2">Uncharacterized protein</fullName>
    </submittedName>
</protein>
<organism evidence="2 3">
    <name type="scientific">Mesonia maritima</name>
    <dbReference type="NCBI Taxonomy" id="1793873"/>
    <lineage>
        <taxon>Bacteria</taxon>
        <taxon>Pseudomonadati</taxon>
        <taxon>Bacteroidota</taxon>
        <taxon>Flavobacteriia</taxon>
        <taxon>Flavobacteriales</taxon>
        <taxon>Flavobacteriaceae</taxon>
        <taxon>Mesonia</taxon>
    </lineage>
</organism>
<keyword evidence="1" id="KW-1133">Transmembrane helix</keyword>
<dbReference type="RefSeq" id="WP_309729417.1">
    <property type="nucleotide sequence ID" value="NZ_JAVDQA010000007.1"/>
</dbReference>
<dbReference type="Proteomes" id="UP001257659">
    <property type="component" value="Unassembled WGS sequence"/>
</dbReference>
<comment type="caution">
    <text evidence="2">The sequence shown here is derived from an EMBL/GenBank/DDBJ whole genome shotgun (WGS) entry which is preliminary data.</text>
</comment>
<feature type="transmembrane region" description="Helical" evidence="1">
    <location>
        <begin position="21"/>
        <end position="42"/>
    </location>
</feature>
<accession>A0ABU1K7Z4</accession>
<gene>
    <name evidence="2" type="ORF">GGR31_002413</name>
</gene>
<keyword evidence="1" id="KW-0472">Membrane</keyword>
<keyword evidence="3" id="KW-1185">Reference proteome</keyword>
<sequence>MKDCCNTGNEKEQKKSGFRKWFNYIIYGIMAIIIIGALLLQLTGN</sequence>
<evidence type="ECO:0000313" key="3">
    <source>
        <dbReference type="Proteomes" id="UP001257659"/>
    </source>
</evidence>
<evidence type="ECO:0000256" key="1">
    <source>
        <dbReference type="SAM" id="Phobius"/>
    </source>
</evidence>
<keyword evidence="1" id="KW-0812">Transmembrane</keyword>
<evidence type="ECO:0000313" key="2">
    <source>
        <dbReference type="EMBL" id="MDR6301743.1"/>
    </source>
</evidence>
<reference evidence="2 3" key="1">
    <citation type="submission" date="2023-07" db="EMBL/GenBank/DDBJ databases">
        <title>Genomic Encyclopedia of Type Strains, Phase IV (KMG-IV): sequencing the most valuable type-strain genomes for metagenomic binning, comparative biology and taxonomic classification.</title>
        <authorList>
            <person name="Goeker M."/>
        </authorList>
    </citation>
    <scope>NUCLEOTIDE SEQUENCE [LARGE SCALE GENOMIC DNA]</scope>
    <source>
        <strain evidence="2 3">DSM 102814</strain>
    </source>
</reference>